<feature type="transmembrane region" description="Helical" evidence="6">
    <location>
        <begin position="86"/>
        <end position="113"/>
    </location>
</feature>
<protein>
    <submittedName>
        <fullName evidence="8">Putative sulfoacetate transporter SauU</fullName>
    </submittedName>
</protein>
<feature type="transmembrane region" description="Helical" evidence="6">
    <location>
        <begin position="12"/>
        <end position="29"/>
    </location>
</feature>
<dbReference type="InterPro" id="IPR036259">
    <property type="entry name" value="MFS_trans_sf"/>
</dbReference>
<keyword evidence="5 6" id="KW-0472">Membrane</keyword>
<accession>A0A1U7CIZ6</accession>
<name>A0A1U7CIZ6_9BACT</name>
<keyword evidence="9" id="KW-1185">Reference proteome</keyword>
<dbReference type="GO" id="GO:0022857">
    <property type="term" value="F:transmembrane transporter activity"/>
    <property type="evidence" value="ECO:0007669"/>
    <property type="project" value="InterPro"/>
</dbReference>
<dbReference type="InterPro" id="IPR050382">
    <property type="entry name" value="MFS_Na/Anion_cotransporter"/>
</dbReference>
<evidence type="ECO:0000313" key="9">
    <source>
        <dbReference type="Proteomes" id="UP000186309"/>
    </source>
</evidence>
<keyword evidence="4 6" id="KW-1133">Transmembrane helix</keyword>
<evidence type="ECO:0000256" key="1">
    <source>
        <dbReference type="ARBA" id="ARBA00004651"/>
    </source>
</evidence>
<dbReference type="STRING" id="1387353.BSF38_00284"/>
<evidence type="ECO:0000259" key="7">
    <source>
        <dbReference type="PROSITE" id="PS50850"/>
    </source>
</evidence>
<dbReference type="InterPro" id="IPR011701">
    <property type="entry name" value="MFS"/>
</dbReference>
<feature type="transmembrane region" description="Helical" evidence="6">
    <location>
        <begin position="310"/>
        <end position="330"/>
    </location>
</feature>
<dbReference type="SUPFAM" id="SSF103473">
    <property type="entry name" value="MFS general substrate transporter"/>
    <property type="match status" value="1"/>
</dbReference>
<dbReference type="EMBL" id="CP019082">
    <property type="protein sequence ID" value="APW58876.1"/>
    <property type="molecule type" value="Genomic_DNA"/>
</dbReference>
<proteinExistence type="predicted"/>
<gene>
    <name evidence="8" type="primary">sauU_1</name>
    <name evidence="8" type="ORF">BSF38_00284</name>
</gene>
<comment type="subcellular location">
    <subcellularLocation>
        <location evidence="1">Cell membrane</location>
        <topology evidence="1">Multi-pass membrane protein</topology>
    </subcellularLocation>
</comment>
<dbReference type="PANTHER" id="PTHR11662:SF399">
    <property type="entry name" value="FI19708P1-RELATED"/>
    <property type="match status" value="1"/>
</dbReference>
<feature type="transmembrane region" description="Helical" evidence="6">
    <location>
        <begin position="237"/>
        <end position="258"/>
    </location>
</feature>
<dbReference type="GO" id="GO:0005886">
    <property type="term" value="C:plasma membrane"/>
    <property type="evidence" value="ECO:0007669"/>
    <property type="project" value="UniProtKB-SubCell"/>
</dbReference>
<dbReference type="PANTHER" id="PTHR11662">
    <property type="entry name" value="SOLUTE CARRIER FAMILY 17"/>
    <property type="match status" value="1"/>
</dbReference>
<feature type="transmembrane region" description="Helical" evidence="6">
    <location>
        <begin position="369"/>
        <end position="390"/>
    </location>
</feature>
<dbReference type="InterPro" id="IPR000849">
    <property type="entry name" value="Sugar_P_transporter"/>
</dbReference>
<keyword evidence="3 6" id="KW-0812">Transmembrane</keyword>
<dbReference type="AlphaFoldDB" id="A0A1U7CIZ6"/>
<dbReference type="KEGG" id="pbor:BSF38_00284"/>
<reference evidence="9" key="1">
    <citation type="submission" date="2016-12" db="EMBL/GenBank/DDBJ databases">
        <title>Comparative genomics of four Isosphaeraceae planctomycetes: a common pool of plasmids and glycoside hydrolase genes.</title>
        <authorList>
            <person name="Ivanova A."/>
        </authorList>
    </citation>
    <scope>NUCLEOTIDE SEQUENCE [LARGE SCALE GENOMIC DNA]</scope>
    <source>
        <strain evidence="9">PX4</strain>
    </source>
</reference>
<evidence type="ECO:0000256" key="3">
    <source>
        <dbReference type="ARBA" id="ARBA00022692"/>
    </source>
</evidence>
<dbReference type="Proteomes" id="UP000186309">
    <property type="component" value="Chromosome"/>
</dbReference>
<dbReference type="Gene3D" id="1.20.1250.20">
    <property type="entry name" value="MFS general substrate transporter like domains"/>
    <property type="match status" value="2"/>
</dbReference>
<feature type="transmembrane region" description="Helical" evidence="6">
    <location>
        <begin position="336"/>
        <end position="357"/>
    </location>
</feature>
<feature type="transmembrane region" description="Helical" evidence="6">
    <location>
        <begin position="143"/>
        <end position="163"/>
    </location>
</feature>
<dbReference type="RefSeq" id="WP_076343133.1">
    <property type="nucleotide sequence ID" value="NZ_CP019082.1"/>
</dbReference>
<organism evidence="8 9">
    <name type="scientific">Paludisphaera borealis</name>
    <dbReference type="NCBI Taxonomy" id="1387353"/>
    <lineage>
        <taxon>Bacteria</taxon>
        <taxon>Pseudomonadati</taxon>
        <taxon>Planctomycetota</taxon>
        <taxon>Planctomycetia</taxon>
        <taxon>Isosphaerales</taxon>
        <taxon>Isosphaeraceae</taxon>
        <taxon>Paludisphaera</taxon>
    </lineage>
</organism>
<dbReference type="OrthoDB" id="6360at2"/>
<evidence type="ECO:0000256" key="5">
    <source>
        <dbReference type="ARBA" id="ARBA00023136"/>
    </source>
</evidence>
<dbReference type="CDD" id="cd17319">
    <property type="entry name" value="MFS_ExuT_GudP_like"/>
    <property type="match status" value="1"/>
</dbReference>
<feature type="domain" description="Major facilitator superfamily (MFS) profile" evidence="7">
    <location>
        <begin position="16"/>
        <end position="432"/>
    </location>
</feature>
<evidence type="ECO:0000313" key="8">
    <source>
        <dbReference type="EMBL" id="APW58876.1"/>
    </source>
</evidence>
<feature type="transmembrane region" description="Helical" evidence="6">
    <location>
        <begin position="169"/>
        <end position="190"/>
    </location>
</feature>
<dbReference type="InterPro" id="IPR020846">
    <property type="entry name" value="MFS_dom"/>
</dbReference>
<dbReference type="PIRSF" id="PIRSF002808">
    <property type="entry name" value="Hexose_phosphate_transp"/>
    <property type="match status" value="1"/>
</dbReference>
<dbReference type="Pfam" id="PF07690">
    <property type="entry name" value="MFS_1"/>
    <property type="match status" value="1"/>
</dbReference>
<dbReference type="PROSITE" id="PS50850">
    <property type="entry name" value="MFS"/>
    <property type="match status" value="1"/>
</dbReference>
<feature type="transmembrane region" description="Helical" evidence="6">
    <location>
        <begin position="410"/>
        <end position="427"/>
    </location>
</feature>
<evidence type="ECO:0000256" key="2">
    <source>
        <dbReference type="ARBA" id="ARBA00022475"/>
    </source>
</evidence>
<evidence type="ECO:0000256" key="4">
    <source>
        <dbReference type="ARBA" id="ARBA00022989"/>
    </source>
</evidence>
<sequence length="442" mass="47665">MSEAFDEEPTRVRYGVLGFLAAMTFVLYLDRACMGQAAPRIQEELGISNTRMGWVHSAFSLSYVLFEIPTGRWGDRYGSRGVLTRIVVWWSCFTAMTGFAGSLAMLLVIRFLFGAGEAGALPNSARVLRVWFSDANRGRAQGLITTAMMLGGTVAPIACQYLIDAVGWRYTFAAFGVIGLVWASAFYAWFRDDPAQHPAANEAERRLIVEGRGGGADPGLHAHGPIPWAKVFRSPDIWLLGGAMFTMAAIYNVLVNWYPKYLQAARGASEMQSGRLASLVLGAGAVGCLAGGWLTDWLTARTGNRRWGRTLQSVVGAALAASAITASLFVDSTNLSAVFVALACLGVQIQLPAWWAAATEVSGRHVGALFGMMNMIGNVGGILSASFLGWFVDVMKEYGREGRAQWDPGLAVYIGLALVGLVFWLLVDPRRTVESIDAPVAA</sequence>
<evidence type="ECO:0000256" key="6">
    <source>
        <dbReference type="SAM" id="Phobius"/>
    </source>
</evidence>
<keyword evidence="2" id="KW-1003">Cell membrane</keyword>
<feature type="transmembrane region" description="Helical" evidence="6">
    <location>
        <begin position="278"/>
        <end position="298"/>
    </location>
</feature>